<organism evidence="5 6">
    <name type="scientific">Podarcis lilfordi</name>
    <name type="common">Lilford's wall lizard</name>
    <dbReference type="NCBI Taxonomy" id="74358"/>
    <lineage>
        <taxon>Eukaryota</taxon>
        <taxon>Metazoa</taxon>
        <taxon>Chordata</taxon>
        <taxon>Craniata</taxon>
        <taxon>Vertebrata</taxon>
        <taxon>Euteleostomi</taxon>
        <taxon>Lepidosauria</taxon>
        <taxon>Squamata</taxon>
        <taxon>Bifurcata</taxon>
        <taxon>Unidentata</taxon>
        <taxon>Episquamata</taxon>
        <taxon>Laterata</taxon>
        <taxon>Lacertibaenia</taxon>
        <taxon>Lacertidae</taxon>
        <taxon>Podarcis</taxon>
    </lineage>
</organism>
<dbReference type="PROSITE" id="PS50041">
    <property type="entry name" value="C_TYPE_LECTIN_2"/>
    <property type="match status" value="1"/>
</dbReference>
<dbReference type="PANTHER" id="PTHR22803">
    <property type="entry name" value="MANNOSE, PHOSPHOLIPASE, LECTIN RECEPTOR RELATED"/>
    <property type="match status" value="1"/>
</dbReference>
<dbReference type="GO" id="GO:0005576">
    <property type="term" value="C:extracellular region"/>
    <property type="evidence" value="ECO:0007669"/>
    <property type="project" value="UniProtKB-SubCell"/>
</dbReference>
<dbReference type="Pfam" id="PF00059">
    <property type="entry name" value="Lectin_C"/>
    <property type="match status" value="1"/>
</dbReference>
<dbReference type="AlphaFoldDB" id="A0AA35KZV9"/>
<dbReference type="InterPro" id="IPR016187">
    <property type="entry name" value="CTDL_fold"/>
</dbReference>
<keyword evidence="2" id="KW-0964">Secreted</keyword>
<dbReference type="InterPro" id="IPR016186">
    <property type="entry name" value="C-type_lectin-like/link_sf"/>
</dbReference>
<protein>
    <recommendedName>
        <fullName evidence="4">C-type lectin domain-containing protein</fullName>
    </recommendedName>
</protein>
<evidence type="ECO:0000256" key="3">
    <source>
        <dbReference type="ARBA" id="ARBA00023157"/>
    </source>
</evidence>
<proteinExistence type="predicted"/>
<name>A0AA35KZV9_9SAUR</name>
<dbReference type="InterPro" id="IPR050111">
    <property type="entry name" value="C-type_lectin/snaclec_domain"/>
</dbReference>
<dbReference type="InterPro" id="IPR001304">
    <property type="entry name" value="C-type_lectin-like"/>
</dbReference>
<evidence type="ECO:0000256" key="2">
    <source>
        <dbReference type="ARBA" id="ARBA00022525"/>
    </source>
</evidence>
<dbReference type="Gene3D" id="3.10.100.10">
    <property type="entry name" value="Mannose-Binding Protein A, subunit A"/>
    <property type="match status" value="1"/>
</dbReference>
<evidence type="ECO:0000259" key="4">
    <source>
        <dbReference type="PROSITE" id="PS50041"/>
    </source>
</evidence>
<comment type="subcellular location">
    <subcellularLocation>
        <location evidence="1">Secreted</location>
    </subcellularLocation>
</comment>
<accession>A0AA35KZV9</accession>
<evidence type="ECO:0000313" key="5">
    <source>
        <dbReference type="EMBL" id="CAI5786642.1"/>
    </source>
</evidence>
<sequence>MVFKKAAVMHHLLLAKIGKLFSFSFSSFSRQGQMQPISSSWPSLFITSLVLFCELLVGSEENPSGCLLDWQGWGDGCYKVFDDPPLSWDEAEEACHKYDPNDHLASLRDAEDLSLLALHLSASQVQHVWIGLSDQDKDGKWEWSDGSEASFMPWGEGEPDNSGVKFCVFLSHQDGFQKFRTDRCPYVVSYVCEHKPKCWGP</sequence>
<keyword evidence="3" id="KW-1015">Disulfide bond</keyword>
<dbReference type="SUPFAM" id="SSF56436">
    <property type="entry name" value="C-type lectin-like"/>
    <property type="match status" value="1"/>
</dbReference>
<keyword evidence="6" id="KW-1185">Reference proteome</keyword>
<dbReference type="CDD" id="cd00037">
    <property type="entry name" value="CLECT"/>
    <property type="match status" value="1"/>
</dbReference>
<evidence type="ECO:0000256" key="1">
    <source>
        <dbReference type="ARBA" id="ARBA00004613"/>
    </source>
</evidence>
<gene>
    <name evidence="5" type="ORF">PODLI_1B034679</name>
</gene>
<evidence type="ECO:0000313" key="6">
    <source>
        <dbReference type="Proteomes" id="UP001178461"/>
    </source>
</evidence>
<dbReference type="SMART" id="SM00034">
    <property type="entry name" value="CLECT"/>
    <property type="match status" value="1"/>
</dbReference>
<reference evidence="5" key="1">
    <citation type="submission" date="2022-12" db="EMBL/GenBank/DDBJ databases">
        <authorList>
            <person name="Alioto T."/>
            <person name="Alioto T."/>
            <person name="Gomez Garrido J."/>
        </authorList>
    </citation>
    <scope>NUCLEOTIDE SEQUENCE</scope>
</reference>
<feature type="domain" description="C-type lectin" evidence="4">
    <location>
        <begin position="73"/>
        <end position="193"/>
    </location>
</feature>
<dbReference type="PRINTS" id="PR01504">
    <property type="entry name" value="PNCREATITSAP"/>
</dbReference>
<dbReference type="EMBL" id="OX395135">
    <property type="protein sequence ID" value="CAI5786642.1"/>
    <property type="molecule type" value="Genomic_DNA"/>
</dbReference>
<dbReference type="Proteomes" id="UP001178461">
    <property type="component" value="Chromosome 10"/>
</dbReference>